<name>A0A543AZ07_9ACTN</name>
<dbReference type="EMBL" id="VFOW01000001">
    <property type="protein sequence ID" value="TQL77803.1"/>
    <property type="molecule type" value="Genomic_DNA"/>
</dbReference>
<dbReference type="RefSeq" id="WP_142041242.1">
    <property type="nucleotide sequence ID" value="NZ_JBHTGS010000001.1"/>
</dbReference>
<reference evidence="1 2" key="1">
    <citation type="submission" date="2019-06" db="EMBL/GenBank/DDBJ databases">
        <title>Sequencing the genomes of 1000 actinobacteria strains.</title>
        <authorList>
            <person name="Klenk H.-P."/>
        </authorList>
    </citation>
    <scope>NUCLEOTIDE SEQUENCE [LARGE SCALE GENOMIC DNA]</scope>
    <source>
        <strain evidence="1 2">DSM 45928</strain>
    </source>
</reference>
<dbReference type="InParanoid" id="A0A543AZ07"/>
<proteinExistence type="predicted"/>
<evidence type="ECO:0000313" key="1">
    <source>
        <dbReference type="EMBL" id="TQL77803.1"/>
    </source>
</evidence>
<dbReference type="OrthoDB" id="9834050at2"/>
<dbReference type="AlphaFoldDB" id="A0A543AZ07"/>
<sequence length="271" mass="28875">MFKRTAAVAGITAALMLSGCTGDGDDPTDPGSSAAPAELEIHPEAAEYLTVTESGFTVAPGEDGEFTVSYAIVLENANPDYAAYRVGVDVGWLDAAGEPIEVLPPEGGPVREHAVMWVAPGAVWVLADVVSVADEPTEFALGFSEEDSFNRWLAVDRLNEVGELTVTDADVFEPGDRDAASWWQAELTVDSGFGESLNGVNLAMVLRDADGAIVGGNRTYGAEQPTINYGENLVSLTTPEDLIPETADLQQSQYYAQLTWNTVWEPVVKSD</sequence>
<protein>
    <submittedName>
        <fullName evidence="1">Uncharacterized protein</fullName>
    </submittedName>
</protein>
<dbReference type="Proteomes" id="UP000317043">
    <property type="component" value="Unassembled WGS sequence"/>
</dbReference>
<comment type="caution">
    <text evidence="1">The sequence shown here is derived from an EMBL/GenBank/DDBJ whole genome shotgun (WGS) entry which is preliminary data.</text>
</comment>
<accession>A0A543AZ07</accession>
<evidence type="ECO:0000313" key="2">
    <source>
        <dbReference type="Proteomes" id="UP000317043"/>
    </source>
</evidence>
<gene>
    <name evidence="1" type="ORF">FB566_3370</name>
</gene>
<organism evidence="1 2">
    <name type="scientific">Stackebrandtia endophytica</name>
    <dbReference type="NCBI Taxonomy" id="1496996"/>
    <lineage>
        <taxon>Bacteria</taxon>
        <taxon>Bacillati</taxon>
        <taxon>Actinomycetota</taxon>
        <taxon>Actinomycetes</taxon>
        <taxon>Glycomycetales</taxon>
        <taxon>Glycomycetaceae</taxon>
        <taxon>Stackebrandtia</taxon>
    </lineage>
</organism>
<keyword evidence="2" id="KW-1185">Reference proteome</keyword>
<dbReference type="PROSITE" id="PS51257">
    <property type="entry name" value="PROKAR_LIPOPROTEIN"/>
    <property type="match status" value="1"/>
</dbReference>